<proteinExistence type="predicted"/>
<dbReference type="InterPro" id="IPR019734">
    <property type="entry name" value="TPR_rpt"/>
</dbReference>
<comment type="caution">
    <text evidence="3">The sequence shown here is derived from an EMBL/GenBank/DDBJ whole genome shotgun (WGS) entry which is preliminary data.</text>
</comment>
<dbReference type="InterPro" id="IPR051012">
    <property type="entry name" value="CellSynth/LPSAsmb/PSIAsmb"/>
</dbReference>
<reference evidence="3 4" key="1">
    <citation type="submission" date="2016-12" db="EMBL/GenBank/DDBJ databases">
        <title>The new phylogeny of genus Mycobacterium.</title>
        <authorList>
            <person name="Tortoli E."/>
            <person name="Trovato A."/>
            <person name="Cirillo D.M."/>
        </authorList>
    </citation>
    <scope>NUCLEOTIDE SEQUENCE [LARGE SCALE GENOMIC DNA]</scope>
    <source>
        <strain evidence="3 4">DSM 45130</strain>
    </source>
</reference>
<name>A0A1X0DHZ9_9MYCO</name>
<keyword evidence="4" id="KW-1185">Reference proteome</keyword>
<dbReference type="InterPro" id="IPR011990">
    <property type="entry name" value="TPR-like_helical_dom_sf"/>
</dbReference>
<dbReference type="Proteomes" id="UP000192801">
    <property type="component" value="Unassembled WGS sequence"/>
</dbReference>
<dbReference type="OrthoDB" id="4522151at2"/>
<keyword evidence="2" id="KW-0802">TPR repeat</keyword>
<protein>
    <submittedName>
        <fullName evidence="3">Uncharacterized protein</fullName>
    </submittedName>
</protein>
<dbReference type="SMART" id="SM00028">
    <property type="entry name" value="TPR"/>
    <property type="match status" value="3"/>
</dbReference>
<evidence type="ECO:0000313" key="4">
    <source>
        <dbReference type="Proteomes" id="UP000192801"/>
    </source>
</evidence>
<dbReference type="EMBL" id="MVHS01000010">
    <property type="protein sequence ID" value="ORA72026.1"/>
    <property type="molecule type" value="Genomic_DNA"/>
</dbReference>
<dbReference type="PANTHER" id="PTHR45586:SF1">
    <property type="entry name" value="LIPOPOLYSACCHARIDE ASSEMBLY PROTEIN B"/>
    <property type="match status" value="1"/>
</dbReference>
<dbReference type="SUPFAM" id="SSF48452">
    <property type="entry name" value="TPR-like"/>
    <property type="match status" value="1"/>
</dbReference>
<sequence>MDTGAVLARAQLLADLGRHDEAAQALRDGLAEEPDDPDLLAGLANLSLQTGDPVTAYRCATAALDNDPDDRAALRVLARLNLLIDDVDDAVEIARRVVELDPADPSAHALLATCLSQGSAFGANKRETLAALERVADLAPDDPDLLLQAALVAERVTERDLAKRLVTAGLAVDPAHVELATTNARLQDFTVGKAEALTRVLADDPTHRQARHALSEVVWGTLSRLASGVWIYAVAVMLLSAWLSPGVMRHLTPILTAPLLIHWTRLFIRLRRVLPRGYLSKRLWRNPFAAAGVLLAGFAVLLATFAPVFMRLAWDSDGVRGAYWMLVVAVLVAGLAHFLLTLGRIRRGGDTDLATHLADQEGYWAVWLLGLGVPIGIGWALSMFARQPGALWFALMVLPIVMAVLCVEVAVKIWRLPNSRRYQLVTSGFTVLFVAGCGWLFTVCAGHVAGTHFVYTVRPLSPENFPRPTFTVPTFHFDPSLRPSSPPTPGG</sequence>
<dbReference type="Gene3D" id="1.25.40.10">
    <property type="entry name" value="Tetratricopeptide repeat domain"/>
    <property type="match status" value="1"/>
</dbReference>
<dbReference type="Pfam" id="PF14559">
    <property type="entry name" value="TPR_19"/>
    <property type="match status" value="1"/>
</dbReference>
<accession>A0A1X0DHZ9</accession>
<dbReference type="STRING" id="444597.BST26_06745"/>
<evidence type="ECO:0000313" key="3">
    <source>
        <dbReference type="EMBL" id="ORA72026.1"/>
    </source>
</evidence>
<evidence type="ECO:0000256" key="2">
    <source>
        <dbReference type="ARBA" id="ARBA00022803"/>
    </source>
</evidence>
<evidence type="ECO:0000256" key="1">
    <source>
        <dbReference type="ARBA" id="ARBA00022737"/>
    </source>
</evidence>
<keyword evidence="1" id="KW-0677">Repeat</keyword>
<gene>
    <name evidence="3" type="ORF">BST26_06745</name>
</gene>
<dbReference type="RefSeq" id="WP_110810776.1">
    <property type="nucleotide sequence ID" value="NZ_AP022618.1"/>
</dbReference>
<dbReference type="AlphaFoldDB" id="A0A1X0DHZ9"/>
<organism evidence="3 4">
    <name type="scientific">Mycolicibacterium insubricum</name>
    <dbReference type="NCBI Taxonomy" id="444597"/>
    <lineage>
        <taxon>Bacteria</taxon>
        <taxon>Bacillati</taxon>
        <taxon>Actinomycetota</taxon>
        <taxon>Actinomycetes</taxon>
        <taxon>Mycobacteriales</taxon>
        <taxon>Mycobacteriaceae</taxon>
        <taxon>Mycolicibacterium</taxon>
    </lineage>
</organism>
<dbReference type="PANTHER" id="PTHR45586">
    <property type="entry name" value="TPR REPEAT-CONTAINING PROTEIN PA4667"/>
    <property type="match status" value="1"/>
</dbReference>